<feature type="chain" id="PRO_5032297753" evidence="1">
    <location>
        <begin position="20"/>
        <end position="75"/>
    </location>
</feature>
<accession>A0A840TYC9</accession>
<dbReference type="Proteomes" id="UP000557307">
    <property type="component" value="Unassembled WGS sequence"/>
</dbReference>
<evidence type="ECO:0000313" key="3">
    <source>
        <dbReference type="Proteomes" id="UP000557307"/>
    </source>
</evidence>
<evidence type="ECO:0000313" key="2">
    <source>
        <dbReference type="EMBL" id="MBB5286293.1"/>
    </source>
</evidence>
<sequence>MKVKSWIGGMALVLLVATAPMGCKSETEKKAENVQDAYKDVVDAREEGDPDVAKKQAELDTARQEYRDLAKDTLR</sequence>
<protein>
    <submittedName>
        <fullName evidence="2">ABC-type oligopeptide transport system substrate-binding subunit</fullName>
    </submittedName>
</protein>
<name>A0A840TYC9_9BACT</name>
<comment type="caution">
    <text evidence="2">The sequence shown here is derived from an EMBL/GenBank/DDBJ whole genome shotgun (WGS) entry which is preliminary data.</text>
</comment>
<dbReference type="AlphaFoldDB" id="A0A840TYC9"/>
<gene>
    <name evidence="2" type="ORF">HNQ92_004453</name>
</gene>
<evidence type="ECO:0000256" key="1">
    <source>
        <dbReference type="SAM" id="SignalP"/>
    </source>
</evidence>
<feature type="signal peptide" evidence="1">
    <location>
        <begin position="1"/>
        <end position="19"/>
    </location>
</feature>
<proteinExistence type="predicted"/>
<reference evidence="2 3" key="1">
    <citation type="submission" date="2020-08" db="EMBL/GenBank/DDBJ databases">
        <title>Genomic Encyclopedia of Type Strains, Phase IV (KMG-IV): sequencing the most valuable type-strain genomes for metagenomic binning, comparative biology and taxonomic classification.</title>
        <authorList>
            <person name="Goeker M."/>
        </authorList>
    </citation>
    <scope>NUCLEOTIDE SEQUENCE [LARGE SCALE GENOMIC DNA]</scope>
    <source>
        <strain evidence="2 3">DSM 105074</strain>
    </source>
</reference>
<dbReference type="RefSeq" id="WP_184177309.1">
    <property type="nucleotide sequence ID" value="NZ_JACHGF010000009.1"/>
</dbReference>
<keyword evidence="3" id="KW-1185">Reference proteome</keyword>
<dbReference type="EMBL" id="JACHGF010000009">
    <property type="protein sequence ID" value="MBB5286293.1"/>
    <property type="molecule type" value="Genomic_DNA"/>
</dbReference>
<organism evidence="2 3">
    <name type="scientific">Rhabdobacter roseus</name>
    <dbReference type="NCBI Taxonomy" id="1655419"/>
    <lineage>
        <taxon>Bacteria</taxon>
        <taxon>Pseudomonadati</taxon>
        <taxon>Bacteroidota</taxon>
        <taxon>Cytophagia</taxon>
        <taxon>Cytophagales</taxon>
        <taxon>Cytophagaceae</taxon>
        <taxon>Rhabdobacter</taxon>
    </lineage>
</organism>
<keyword evidence="1" id="KW-0732">Signal</keyword>